<keyword evidence="4" id="KW-1185">Reference proteome</keyword>
<organism evidence="3 4">
    <name type="scientific">Paracoccus lutimaris</name>
    <dbReference type="NCBI Taxonomy" id="1490030"/>
    <lineage>
        <taxon>Bacteria</taxon>
        <taxon>Pseudomonadati</taxon>
        <taxon>Pseudomonadota</taxon>
        <taxon>Alphaproteobacteria</taxon>
        <taxon>Rhodobacterales</taxon>
        <taxon>Paracoccaceae</taxon>
        <taxon>Paracoccus</taxon>
    </lineage>
</organism>
<dbReference type="Gene3D" id="3.40.50.12780">
    <property type="entry name" value="N-terminal domain of ligase-like"/>
    <property type="match status" value="1"/>
</dbReference>
<dbReference type="PANTHER" id="PTHR43767">
    <property type="entry name" value="LONG-CHAIN-FATTY-ACID--COA LIGASE"/>
    <property type="match status" value="1"/>
</dbReference>
<dbReference type="InterPro" id="IPR045851">
    <property type="entry name" value="AMP-bd_C_sf"/>
</dbReference>
<dbReference type="PANTHER" id="PTHR43767:SF8">
    <property type="entry name" value="LONG-CHAIN-FATTY-ACID--COA LIGASE"/>
    <property type="match status" value="1"/>
</dbReference>
<sequence>MKQIFAALSRHAAERPKDIAFREPARSITWAELAREVGARAASLRPAVLGLGLSGIDYVIADLAATLAGCRVVPVPSFFSPAQVRHLLADAGAELLDRLPDPETPPLPLDYGGGAERVIYTSGTTGQPKGVVLGDRQLDASISGLAAALRPGAGDRYLSVLPQAQLLEQICGIFLPILAGAETLICPEGLAALLAGDGLGLARAAEEFCPTITVLAPRQLALWVAALRQGRARAPARLRYVAVGGAPTSPALLAEARQLGLPAAEGYGLSEACSVVALTPAPATAMRVIEGVSVRVEAGEIVMSGPTVMQGYLHREPVQGEWRTGDLGRIENGALQVLGRRDATILRQSGRNIAPEWVEAAALADPFVPFAALVQVAGDRLVLVLAPTSAPDMQGLISRLAALPFYARPEHVLIADPRLPGLIRPSGHMDRAVARDMADAREAEWISLRESQDERSLA</sequence>
<reference evidence="3 4" key="1">
    <citation type="submission" date="2018-07" db="EMBL/GenBank/DDBJ databases">
        <title>Genomic Encyclopedia of Type Strains, Phase III (KMG-III): the genomes of soil and plant-associated and newly described type strains.</title>
        <authorList>
            <person name="Whitman W."/>
        </authorList>
    </citation>
    <scope>NUCLEOTIDE SEQUENCE [LARGE SCALE GENOMIC DNA]</scope>
    <source>
        <strain evidence="3 4">CECT 8525</strain>
    </source>
</reference>
<dbReference type="InterPro" id="IPR050237">
    <property type="entry name" value="ATP-dep_AMP-bd_enzyme"/>
</dbReference>
<protein>
    <submittedName>
        <fullName evidence="3">Long-subunit acyl-CoA synthetase (AMP-forming)</fullName>
    </submittedName>
</protein>
<comment type="caution">
    <text evidence="3">The sequence shown here is derived from an EMBL/GenBank/DDBJ whole genome shotgun (WGS) entry which is preliminary data.</text>
</comment>
<dbReference type="Pfam" id="PF00501">
    <property type="entry name" value="AMP-binding"/>
    <property type="match status" value="2"/>
</dbReference>
<dbReference type="Gene3D" id="3.30.300.30">
    <property type="match status" value="1"/>
</dbReference>
<evidence type="ECO:0000259" key="2">
    <source>
        <dbReference type="Pfam" id="PF00501"/>
    </source>
</evidence>
<dbReference type="InterPro" id="IPR042099">
    <property type="entry name" value="ANL_N_sf"/>
</dbReference>
<keyword evidence="1" id="KW-0436">Ligase</keyword>
<dbReference type="Proteomes" id="UP000253345">
    <property type="component" value="Unassembled WGS sequence"/>
</dbReference>
<evidence type="ECO:0000256" key="1">
    <source>
        <dbReference type="ARBA" id="ARBA00022598"/>
    </source>
</evidence>
<accession>A0A368YEW7</accession>
<gene>
    <name evidence="3" type="ORF">DFP89_13213</name>
</gene>
<dbReference type="EMBL" id="QPJL01000032">
    <property type="protein sequence ID" value="RCW78762.1"/>
    <property type="molecule type" value="Genomic_DNA"/>
</dbReference>
<dbReference type="RefSeq" id="WP_114350732.1">
    <property type="nucleotide sequence ID" value="NZ_QPJL01000032.1"/>
</dbReference>
<dbReference type="PROSITE" id="PS00455">
    <property type="entry name" value="AMP_BINDING"/>
    <property type="match status" value="1"/>
</dbReference>
<dbReference type="InterPro" id="IPR000873">
    <property type="entry name" value="AMP-dep_synth/lig_dom"/>
</dbReference>
<dbReference type="SUPFAM" id="SSF56801">
    <property type="entry name" value="Acetyl-CoA synthetase-like"/>
    <property type="match status" value="1"/>
</dbReference>
<feature type="domain" description="AMP-dependent synthetase/ligase" evidence="2">
    <location>
        <begin position="118"/>
        <end position="313"/>
    </location>
</feature>
<dbReference type="AlphaFoldDB" id="A0A368YEW7"/>
<feature type="domain" description="AMP-dependent synthetase/ligase" evidence="2">
    <location>
        <begin position="9"/>
        <end position="96"/>
    </location>
</feature>
<evidence type="ECO:0000313" key="3">
    <source>
        <dbReference type="EMBL" id="RCW78762.1"/>
    </source>
</evidence>
<dbReference type="GO" id="GO:0016878">
    <property type="term" value="F:acid-thiol ligase activity"/>
    <property type="evidence" value="ECO:0007669"/>
    <property type="project" value="UniProtKB-ARBA"/>
</dbReference>
<dbReference type="InterPro" id="IPR020845">
    <property type="entry name" value="AMP-binding_CS"/>
</dbReference>
<dbReference type="OrthoDB" id="9803968at2"/>
<name>A0A368YEW7_9RHOB</name>
<proteinExistence type="predicted"/>
<evidence type="ECO:0000313" key="4">
    <source>
        <dbReference type="Proteomes" id="UP000253345"/>
    </source>
</evidence>